<name>A0A6I2MSS3_9FLAO</name>
<organism evidence="1 2">
    <name type="scientific">Maribacter luteus</name>
    <dbReference type="NCBI Taxonomy" id="2594478"/>
    <lineage>
        <taxon>Bacteria</taxon>
        <taxon>Pseudomonadati</taxon>
        <taxon>Bacteroidota</taxon>
        <taxon>Flavobacteriia</taxon>
        <taxon>Flavobacteriales</taxon>
        <taxon>Flavobacteriaceae</taxon>
        <taxon>Maribacter</taxon>
    </lineage>
</organism>
<protein>
    <submittedName>
        <fullName evidence="1">Uncharacterized protein</fullName>
    </submittedName>
</protein>
<dbReference type="AlphaFoldDB" id="A0A6I2MSS3"/>
<gene>
    <name evidence="1" type="ORF">GJ691_13970</name>
</gene>
<dbReference type="Proteomes" id="UP000443153">
    <property type="component" value="Unassembled WGS sequence"/>
</dbReference>
<accession>A0A6I2MSS3</accession>
<sequence>MLLLGGKGEKSVQSLSKAARSSASISGEPVLLVCSLGSGCEGVGNCFDTVKVGRTWSSTQKTMG</sequence>
<evidence type="ECO:0000313" key="2">
    <source>
        <dbReference type="Proteomes" id="UP000443153"/>
    </source>
</evidence>
<comment type="caution">
    <text evidence="1">The sequence shown here is derived from an EMBL/GenBank/DDBJ whole genome shotgun (WGS) entry which is preliminary data.</text>
</comment>
<dbReference type="EMBL" id="WKJH01000022">
    <property type="protein sequence ID" value="MRX65264.1"/>
    <property type="molecule type" value="Genomic_DNA"/>
</dbReference>
<dbReference type="RefSeq" id="WP_154367939.1">
    <property type="nucleotide sequence ID" value="NZ_WKJH01000022.1"/>
</dbReference>
<proteinExistence type="predicted"/>
<reference evidence="1 2" key="1">
    <citation type="submission" date="2019-11" db="EMBL/GenBank/DDBJ databases">
        <title>Maribacter lutea sp. nov., a marine bacterium isolated from intertidal sand.</title>
        <authorList>
            <person name="Liu A."/>
        </authorList>
    </citation>
    <scope>NUCLEOTIDE SEQUENCE [LARGE SCALE GENOMIC DNA]</scope>
    <source>
        <strain evidence="1 2">RZ05</strain>
    </source>
</reference>
<evidence type="ECO:0000313" key="1">
    <source>
        <dbReference type="EMBL" id="MRX65264.1"/>
    </source>
</evidence>
<keyword evidence="2" id="KW-1185">Reference proteome</keyword>